<keyword evidence="2" id="KW-1185">Reference proteome</keyword>
<accession>A0A9P7RR82</accession>
<evidence type="ECO:0000313" key="2">
    <source>
        <dbReference type="Proteomes" id="UP001049176"/>
    </source>
</evidence>
<gene>
    <name evidence="1" type="ORF">E1B28_012217</name>
</gene>
<sequence>MERDILTKFTGELDGSLNPHIFISNVHIFYLSSHVSTDAYVTTFALFLDPDSVAMRWYDEEIKGKVTVWEELVKKFKQRFPIQLSSFQELYQVAWKRRDRNALFQDVEPGQKHKSLKIFFELNEDPQERILVIPEYRAALSDAKRWFVGQTPLKTKFTEEDFYWRSPVSEGEGEGEDRQMDIDVPDVDDTEWSDPSCPYSTFIVCGMPGIGKTCFLYYVLVERLLRNLPTCFQTEKSSFTYWCAEGVSEISTLGKFRRRLSNDVWFLVDSNQFIDSPDANILASGARIIQAASPRKARLQWAEKRSAYTYKWFMKPSPLPELLMMPFWPSYPSALTEEQVTTFAEKYGPSPRLIIHYARRLDGYSRVLQSKISMLDFDKLKQLVIEMKHSDIHDDTLSHWIFGVYPDFQRDQTTVDYLTRHIYGLIKTAFSDNWRLHARNMYRLFNSASQTRGAAGHLLEDVLHGDLPLGGHWEVTELFKRAKRLQSQKNTIFTTPTPEESRNVKYFFIGSDPAIVEAVPESHDPQPLRVYRYRPGEVKSIYFSNLGYYRPYAQNQATFDSLIVNHQSKSVFALQFTVSSEHSVSKYGMKFLKDHFSNYKCYYILVSDQKDVKLPVLSDYDQMWQSLWHLYVTEDALFSKR</sequence>
<dbReference type="PANTHER" id="PTHR33129:SF1">
    <property type="entry name" value="ATP-BINDING PROTEIN"/>
    <property type="match status" value="1"/>
</dbReference>
<protein>
    <recommendedName>
        <fullName evidence="3">Crinkler (CRN) family protein</fullName>
    </recommendedName>
</protein>
<evidence type="ECO:0000313" key="1">
    <source>
        <dbReference type="EMBL" id="KAG7088200.1"/>
    </source>
</evidence>
<dbReference type="GeneID" id="66081292"/>
<reference evidence="1" key="1">
    <citation type="journal article" date="2021" name="Genome Biol. Evol.">
        <title>The assembled and annotated genome of the fairy-ring fungus Marasmius oreades.</title>
        <authorList>
            <person name="Hiltunen M."/>
            <person name="Ament-Velasquez S.L."/>
            <person name="Johannesson H."/>
        </authorList>
    </citation>
    <scope>NUCLEOTIDE SEQUENCE</scope>
    <source>
        <strain evidence="1">03SP1</strain>
    </source>
</reference>
<dbReference type="OrthoDB" id="2340858at2759"/>
<dbReference type="KEGG" id="more:E1B28_012217"/>
<dbReference type="InterPro" id="IPR052980">
    <property type="entry name" value="Crinkler_effector"/>
</dbReference>
<proteinExistence type="predicted"/>
<dbReference type="RefSeq" id="XP_043004671.1">
    <property type="nucleotide sequence ID" value="XM_043157304.1"/>
</dbReference>
<comment type="caution">
    <text evidence="1">The sequence shown here is derived from an EMBL/GenBank/DDBJ whole genome shotgun (WGS) entry which is preliminary data.</text>
</comment>
<organism evidence="1 2">
    <name type="scientific">Marasmius oreades</name>
    <name type="common">fairy-ring Marasmius</name>
    <dbReference type="NCBI Taxonomy" id="181124"/>
    <lineage>
        <taxon>Eukaryota</taxon>
        <taxon>Fungi</taxon>
        <taxon>Dikarya</taxon>
        <taxon>Basidiomycota</taxon>
        <taxon>Agaricomycotina</taxon>
        <taxon>Agaricomycetes</taxon>
        <taxon>Agaricomycetidae</taxon>
        <taxon>Agaricales</taxon>
        <taxon>Marasmiineae</taxon>
        <taxon>Marasmiaceae</taxon>
        <taxon>Marasmius</taxon>
    </lineage>
</organism>
<name>A0A9P7RR82_9AGAR</name>
<evidence type="ECO:0008006" key="3">
    <source>
        <dbReference type="Google" id="ProtNLM"/>
    </source>
</evidence>
<dbReference type="Proteomes" id="UP001049176">
    <property type="component" value="Chromosome 8"/>
</dbReference>
<dbReference type="PANTHER" id="PTHR33129">
    <property type="entry name" value="PROTEIN KINASE DOMAIN-CONTAINING PROTEIN-RELATED"/>
    <property type="match status" value="1"/>
</dbReference>
<dbReference type="EMBL" id="CM032188">
    <property type="protein sequence ID" value="KAG7088200.1"/>
    <property type="molecule type" value="Genomic_DNA"/>
</dbReference>
<dbReference type="AlphaFoldDB" id="A0A9P7RR82"/>